<organism evidence="1 2">
    <name type="scientific">Linum trigynum</name>
    <dbReference type="NCBI Taxonomy" id="586398"/>
    <lineage>
        <taxon>Eukaryota</taxon>
        <taxon>Viridiplantae</taxon>
        <taxon>Streptophyta</taxon>
        <taxon>Embryophyta</taxon>
        <taxon>Tracheophyta</taxon>
        <taxon>Spermatophyta</taxon>
        <taxon>Magnoliopsida</taxon>
        <taxon>eudicotyledons</taxon>
        <taxon>Gunneridae</taxon>
        <taxon>Pentapetalae</taxon>
        <taxon>rosids</taxon>
        <taxon>fabids</taxon>
        <taxon>Malpighiales</taxon>
        <taxon>Linaceae</taxon>
        <taxon>Linum</taxon>
    </lineage>
</organism>
<dbReference type="AlphaFoldDB" id="A0AAV2D0W9"/>
<sequence length="69" mass="7845">MKKIIVHGLRPEFNELITAIRGWAKAPMLEELENTLANQEALDKQLPKDSVNDEEALFRKKNDVGARSL</sequence>
<evidence type="ECO:0000313" key="2">
    <source>
        <dbReference type="Proteomes" id="UP001497516"/>
    </source>
</evidence>
<accession>A0AAV2D0W9</accession>
<dbReference type="EMBL" id="OZ034814">
    <property type="protein sequence ID" value="CAL1363000.1"/>
    <property type="molecule type" value="Genomic_DNA"/>
</dbReference>
<gene>
    <name evidence="1" type="ORF">LTRI10_LOCUS9723</name>
</gene>
<dbReference type="Proteomes" id="UP001497516">
    <property type="component" value="Chromosome 10"/>
</dbReference>
<name>A0AAV2D0W9_9ROSI</name>
<proteinExistence type="predicted"/>
<keyword evidence="2" id="KW-1185">Reference proteome</keyword>
<protein>
    <submittedName>
        <fullName evidence="1">Uncharacterized protein</fullName>
    </submittedName>
</protein>
<evidence type="ECO:0000313" key="1">
    <source>
        <dbReference type="EMBL" id="CAL1363000.1"/>
    </source>
</evidence>
<reference evidence="1 2" key="1">
    <citation type="submission" date="2024-04" db="EMBL/GenBank/DDBJ databases">
        <authorList>
            <person name="Fracassetti M."/>
        </authorList>
    </citation>
    <scope>NUCLEOTIDE SEQUENCE [LARGE SCALE GENOMIC DNA]</scope>
</reference>